<dbReference type="PANTHER" id="PTHR48051:SF1">
    <property type="entry name" value="RAS SUPPRESSOR PROTEIN 1"/>
    <property type="match status" value="1"/>
</dbReference>
<proteinExistence type="predicted"/>
<dbReference type="Gene3D" id="1.10.510.10">
    <property type="entry name" value="Transferase(Phosphotransferase) domain 1"/>
    <property type="match status" value="1"/>
</dbReference>
<evidence type="ECO:0000313" key="6">
    <source>
        <dbReference type="EMBL" id="KAL3792744.1"/>
    </source>
</evidence>
<keyword evidence="3" id="KW-0547">Nucleotide-binding</keyword>
<protein>
    <recommendedName>
        <fullName evidence="5">Protein kinase domain-containing protein</fullName>
    </recommendedName>
</protein>
<dbReference type="SUPFAM" id="SSF56112">
    <property type="entry name" value="Protein kinase-like (PK-like)"/>
    <property type="match status" value="1"/>
</dbReference>
<dbReference type="InterPro" id="IPR050216">
    <property type="entry name" value="LRR_domain-containing"/>
</dbReference>
<dbReference type="Gene3D" id="3.30.200.20">
    <property type="entry name" value="Phosphorylase Kinase, domain 1"/>
    <property type="match status" value="1"/>
</dbReference>
<dbReference type="AlphaFoldDB" id="A0ABD3PX73"/>
<keyword evidence="2" id="KW-0677">Repeat</keyword>
<dbReference type="InterPro" id="IPR011009">
    <property type="entry name" value="Kinase-like_dom_sf"/>
</dbReference>
<dbReference type="InterPro" id="IPR032675">
    <property type="entry name" value="LRR_dom_sf"/>
</dbReference>
<dbReference type="FunFam" id="3.80.10.10:FF:001611">
    <property type="entry name" value="Uncharacterized protein"/>
    <property type="match status" value="1"/>
</dbReference>
<name>A0ABD3PX73_9STRA</name>
<keyword evidence="3" id="KW-0067">ATP-binding</keyword>
<feature type="binding site" evidence="3">
    <location>
        <position position="325"/>
    </location>
    <ligand>
        <name>ATP</name>
        <dbReference type="ChEBI" id="CHEBI:30616"/>
    </ligand>
</feature>
<dbReference type="SUPFAM" id="SSF52058">
    <property type="entry name" value="L domain-like"/>
    <property type="match status" value="1"/>
</dbReference>
<dbReference type="SMART" id="SM00369">
    <property type="entry name" value="LRR_TYP"/>
    <property type="match status" value="6"/>
</dbReference>
<dbReference type="Pfam" id="PF00069">
    <property type="entry name" value="Pkinase"/>
    <property type="match status" value="1"/>
</dbReference>
<dbReference type="InterPro" id="IPR001611">
    <property type="entry name" value="Leu-rich_rpt"/>
</dbReference>
<dbReference type="Gene3D" id="3.80.10.10">
    <property type="entry name" value="Ribonuclease Inhibitor"/>
    <property type="match status" value="2"/>
</dbReference>
<dbReference type="PROSITE" id="PS50011">
    <property type="entry name" value="PROTEIN_KINASE_DOM"/>
    <property type="match status" value="1"/>
</dbReference>
<comment type="caution">
    <text evidence="6">The sequence shown here is derived from an EMBL/GenBank/DDBJ whole genome shotgun (WGS) entry which is preliminary data.</text>
</comment>
<dbReference type="InterPro" id="IPR017441">
    <property type="entry name" value="Protein_kinase_ATP_BS"/>
</dbReference>
<dbReference type="Pfam" id="PF13855">
    <property type="entry name" value="LRR_8"/>
    <property type="match status" value="2"/>
</dbReference>
<dbReference type="InterPro" id="IPR003591">
    <property type="entry name" value="Leu-rich_rpt_typical-subtyp"/>
</dbReference>
<evidence type="ECO:0000256" key="3">
    <source>
        <dbReference type="PROSITE-ProRule" id="PRU10141"/>
    </source>
</evidence>
<gene>
    <name evidence="6" type="ORF">ACHAWO_002349</name>
</gene>
<sequence length="532" mass="59321">MSDEGSSSLFGEESMPEDNMEMRQRRVRTTQMGDPVPRRVERKQTKPAAEWTKAIIMSFAALAGFVVFTLRKKATYLARKGSDFKTFDKCNLATYPVWKLDEAEELNMSKCEHMNLPDDIEVWSRFKSVKKLDLNSNSLTDLPSAMEALAPSLEILFLSENKFTKVPDVIKKMTKLRVLSMRGNLLTELTSENLPVASLVWLILTNNNIGNISSNVNNLTHLRKLMLSHNSLHEIPLELHECKDLELIRLADNNLETIPREVLSLPRLGWISLSGNPIFKSKTPKNSEKIIKENDIEINKSKILGQGASGIVFSGTYQDQDVAVKVFKEQSKGSDGNAEDEMSINSVVDNPYAISAIGVVENNGKKKMLVMKLLKGTSPLGKVPSFDTVTRDAGPAPLSQKIINKEVLLTTIWNVASALEYIHGSIGVSHGDIYLHNVLIDGDKVSRISDWGASFAYDLDDAEQAELIEKIEVLAFGRLIQDILSWHSKVIEGEPFKGLLDDILQPEITERPGFKAIKDRLALMPEMSEIAG</sequence>
<evidence type="ECO:0000256" key="1">
    <source>
        <dbReference type="ARBA" id="ARBA00022614"/>
    </source>
</evidence>
<reference evidence="6 7" key="1">
    <citation type="submission" date="2024-10" db="EMBL/GenBank/DDBJ databases">
        <title>Updated reference genomes for cyclostephanoid diatoms.</title>
        <authorList>
            <person name="Roberts W.R."/>
            <person name="Alverson A.J."/>
        </authorList>
    </citation>
    <scope>NUCLEOTIDE SEQUENCE [LARGE SCALE GENOMIC DNA]</scope>
    <source>
        <strain evidence="6 7">AJA010-31</strain>
    </source>
</reference>
<evidence type="ECO:0000313" key="7">
    <source>
        <dbReference type="Proteomes" id="UP001530400"/>
    </source>
</evidence>
<dbReference type="EMBL" id="JALLPJ020000421">
    <property type="protein sequence ID" value="KAL3792744.1"/>
    <property type="molecule type" value="Genomic_DNA"/>
</dbReference>
<dbReference type="InterPro" id="IPR000719">
    <property type="entry name" value="Prot_kinase_dom"/>
</dbReference>
<organism evidence="6 7">
    <name type="scientific">Cyclotella atomus</name>
    <dbReference type="NCBI Taxonomy" id="382360"/>
    <lineage>
        <taxon>Eukaryota</taxon>
        <taxon>Sar</taxon>
        <taxon>Stramenopiles</taxon>
        <taxon>Ochrophyta</taxon>
        <taxon>Bacillariophyta</taxon>
        <taxon>Coscinodiscophyceae</taxon>
        <taxon>Thalassiosirophycidae</taxon>
        <taxon>Stephanodiscales</taxon>
        <taxon>Stephanodiscaceae</taxon>
        <taxon>Cyclotella</taxon>
    </lineage>
</organism>
<evidence type="ECO:0000259" key="5">
    <source>
        <dbReference type="PROSITE" id="PS50011"/>
    </source>
</evidence>
<dbReference type="PANTHER" id="PTHR48051">
    <property type="match status" value="1"/>
</dbReference>
<dbReference type="PROSITE" id="PS00107">
    <property type="entry name" value="PROTEIN_KINASE_ATP"/>
    <property type="match status" value="1"/>
</dbReference>
<keyword evidence="7" id="KW-1185">Reference proteome</keyword>
<keyword evidence="1" id="KW-0433">Leucine-rich repeat</keyword>
<evidence type="ECO:0000256" key="2">
    <source>
        <dbReference type="ARBA" id="ARBA00022737"/>
    </source>
</evidence>
<dbReference type="GO" id="GO:0005524">
    <property type="term" value="F:ATP binding"/>
    <property type="evidence" value="ECO:0007669"/>
    <property type="project" value="UniProtKB-UniRule"/>
</dbReference>
<evidence type="ECO:0000256" key="4">
    <source>
        <dbReference type="SAM" id="MobiDB-lite"/>
    </source>
</evidence>
<feature type="region of interest" description="Disordered" evidence="4">
    <location>
        <begin position="1"/>
        <end position="44"/>
    </location>
</feature>
<dbReference type="Proteomes" id="UP001530400">
    <property type="component" value="Unassembled WGS sequence"/>
</dbReference>
<accession>A0ABD3PX73</accession>
<dbReference type="PROSITE" id="PS51450">
    <property type="entry name" value="LRR"/>
    <property type="match status" value="2"/>
</dbReference>
<feature type="domain" description="Protein kinase" evidence="5">
    <location>
        <begin position="298"/>
        <end position="532"/>
    </location>
</feature>